<proteinExistence type="predicted"/>
<comment type="caution">
    <text evidence="1">The sequence shown here is derived from an EMBL/GenBank/DDBJ whole genome shotgun (WGS) entry which is preliminary data.</text>
</comment>
<accession>A0AAV4CIQ1</accession>
<evidence type="ECO:0000313" key="1">
    <source>
        <dbReference type="EMBL" id="GFO30704.1"/>
    </source>
</evidence>
<keyword evidence="2" id="KW-1185">Reference proteome</keyword>
<evidence type="ECO:0000313" key="2">
    <source>
        <dbReference type="Proteomes" id="UP000735302"/>
    </source>
</evidence>
<name>A0AAV4CIQ1_9GAST</name>
<protein>
    <submittedName>
        <fullName evidence="1">Uncharacterized protein</fullName>
    </submittedName>
</protein>
<reference evidence="1 2" key="1">
    <citation type="journal article" date="2021" name="Elife">
        <title>Chloroplast acquisition without the gene transfer in kleptoplastic sea slugs, Plakobranchus ocellatus.</title>
        <authorList>
            <person name="Maeda T."/>
            <person name="Takahashi S."/>
            <person name="Yoshida T."/>
            <person name="Shimamura S."/>
            <person name="Takaki Y."/>
            <person name="Nagai Y."/>
            <person name="Toyoda A."/>
            <person name="Suzuki Y."/>
            <person name="Arimoto A."/>
            <person name="Ishii H."/>
            <person name="Satoh N."/>
            <person name="Nishiyama T."/>
            <person name="Hasebe M."/>
            <person name="Maruyama T."/>
            <person name="Minagawa J."/>
            <person name="Obokata J."/>
            <person name="Shigenobu S."/>
        </authorList>
    </citation>
    <scope>NUCLEOTIDE SEQUENCE [LARGE SCALE GENOMIC DNA]</scope>
</reference>
<sequence length="155" mass="17686">MWPKKIMVISSKESAKVAYKLFFMTCTEVNSILRAFGSRHRDSRVFLAAAILTLESFWGRVTLAYYAGCWLAVVVARQTSSLQRFVINKGDSEKHELGRDQGKHCLVLFIRQEGRARPHIHTFASSHPPVRGNPRDLITFRLVFRFAISGNPMEC</sequence>
<organism evidence="1 2">
    <name type="scientific">Plakobranchus ocellatus</name>
    <dbReference type="NCBI Taxonomy" id="259542"/>
    <lineage>
        <taxon>Eukaryota</taxon>
        <taxon>Metazoa</taxon>
        <taxon>Spiralia</taxon>
        <taxon>Lophotrochozoa</taxon>
        <taxon>Mollusca</taxon>
        <taxon>Gastropoda</taxon>
        <taxon>Heterobranchia</taxon>
        <taxon>Euthyneura</taxon>
        <taxon>Panpulmonata</taxon>
        <taxon>Sacoglossa</taxon>
        <taxon>Placobranchoidea</taxon>
        <taxon>Plakobranchidae</taxon>
        <taxon>Plakobranchus</taxon>
    </lineage>
</organism>
<dbReference type="EMBL" id="BLXT01006256">
    <property type="protein sequence ID" value="GFO30704.1"/>
    <property type="molecule type" value="Genomic_DNA"/>
</dbReference>
<dbReference type="AlphaFoldDB" id="A0AAV4CIQ1"/>
<dbReference type="Proteomes" id="UP000735302">
    <property type="component" value="Unassembled WGS sequence"/>
</dbReference>
<gene>
    <name evidence="1" type="ORF">PoB_005720900</name>
</gene>